<dbReference type="EnsemblMetazoa" id="AARA005753-RA">
    <property type="protein sequence ID" value="AARA005753-PA"/>
    <property type="gene ID" value="AARA005753"/>
</dbReference>
<dbReference type="VEuPathDB" id="VectorBase:AARA005753"/>
<name>A0A182HWS4_ANOAR</name>
<organism evidence="1 2">
    <name type="scientific">Anopheles arabiensis</name>
    <name type="common">Mosquito</name>
    <dbReference type="NCBI Taxonomy" id="7173"/>
    <lineage>
        <taxon>Eukaryota</taxon>
        <taxon>Metazoa</taxon>
        <taxon>Ecdysozoa</taxon>
        <taxon>Arthropoda</taxon>
        <taxon>Hexapoda</taxon>
        <taxon>Insecta</taxon>
        <taxon>Pterygota</taxon>
        <taxon>Neoptera</taxon>
        <taxon>Endopterygota</taxon>
        <taxon>Diptera</taxon>
        <taxon>Nematocera</taxon>
        <taxon>Culicoidea</taxon>
        <taxon>Culicidae</taxon>
        <taxon>Anophelinae</taxon>
        <taxon>Anopheles</taxon>
    </lineage>
</organism>
<dbReference type="Gene3D" id="3.40.50.150">
    <property type="entry name" value="Vaccinia Virus protein VP39"/>
    <property type="match status" value="1"/>
</dbReference>
<dbReference type="InterPro" id="IPR029063">
    <property type="entry name" value="SAM-dependent_MTases_sf"/>
</dbReference>
<protein>
    <submittedName>
        <fullName evidence="1">Uncharacterized protein</fullName>
    </submittedName>
</protein>
<reference evidence="1" key="1">
    <citation type="submission" date="2022-08" db="UniProtKB">
        <authorList>
            <consortium name="EnsemblMetazoa"/>
        </authorList>
    </citation>
    <scope>IDENTIFICATION</scope>
    <source>
        <strain evidence="1">Dongola</strain>
    </source>
</reference>
<dbReference type="EMBL" id="APCN01001535">
    <property type="status" value="NOT_ANNOTATED_CDS"/>
    <property type="molecule type" value="Genomic_DNA"/>
</dbReference>
<evidence type="ECO:0000313" key="2">
    <source>
        <dbReference type="Proteomes" id="UP000075840"/>
    </source>
</evidence>
<keyword evidence="2" id="KW-1185">Reference proteome</keyword>
<proteinExistence type="predicted"/>
<evidence type="ECO:0000313" key="1">
    <source>
        <dbReference type="EnsemblMetazoa" id="AARA005753-PA"/>
    </source>
</evidence>
<sequence length="86" mass="10409">MENITLAPNFTNSCFYDENKKIRFDPPVYEQRYWTIIHLLELDYWKDSFKKIVEFGCAEMKFFRLLRTLPAVEKILEVFISFSNCL</sequence>
<accession>A0A182HWS4</accession>
<dbReference type="Proteomes" id="UP000075840">
    <property type="component" value="Unassembled WGS sequence"/>
</dbReference>
<dbReference type="VEuPathDB" id="VectorBase:AARA21_006582"/>
<dbReference type="AlphaFoldDB" id="A0A182HWS4"/>